<dbReference type="Proteomes" id="UP001497444">
    <property type="component" value="Chromosome 6"/>
</dbReference>
<dbReference type="EMBL" id="OZ020101">
    <property type="protein sequence ID" value="CAK9275225.1"/>
    <property type="molecule type" value="Genomic_DNA"/>
</dbReference>
<name>A0ABP0X802_9BRYO</name>
<reference evidence="1" key="1">
    <citation type="submission" date="2024-02" db="EMBL/GenBank/DDBJ databases">
        <authorList>
            <consortium name="ELIXIR-Norway"/>
            <consortium name="Elixir Norway"/>
        </authorList>
    </citation>
    <scope>NUCLEOTIDE SEQUENCE</scope>
</reference>
<protein>
    <submittedName>
        <fullName evidence="1">Uncharacterized protein</fullName>
    </submittedName>
</protein>
<gene>
    <name evidence="1" type="ORF">CSSPJE1EN1_LOCUS20703</name>
</gene>
<sequence>MRKRTRIRQQDDCCKEAASQIEGIAHKLKTQRQIERIGKKKKKGSLVFLEEDLQLLLLLGETRNLHLKKKKTKNGGGTAVPLHLCGNDAAMIVVLVHVNPSVLQEQLPSDLSQSMTRRICDYSTLENQRSLRECKN</sequence>
<keyword evidence="2" id="KW-1185">Reference proteome</keyword>
<proteinExistence type="predicted"/>
<evidence type="ECO:0000313" key="2">
    <source>
        <dbReference type="Proteomes" id="UP001497444"/>
    </source>
</evidence>
<accession>A0ABP0X802</accession>
<organism evidence="1 2">
    <name type="scientific">Sphagnum jensenii</name>
    <dbReference type="NCBI Taxonomy" id="128206"/>
    <lineage>
        <taxon>Eukaryota</taxon>
        <taxon>Viridiplantae</taxon>
        <taxon>Streptophyta</taxon>
        <taxon>Embryophyta</taxon>
        <taxon>Bryophyta</taxon>
        <taxon>Sphagnophytina</taxon>
        <taxon>Sphagnopsida</taxon>
        <taxon>Sphagnales</taxon>
        <taxon>Sphagnaceae</taxon>
        <taxon>Sphagnum</taxon>
    </lineage>
</organism>
<evidence type="ECO:0000313" key="1">
    <source>
        <dbReference type="EMBL" id="CAK9275225.1"/>
    </source>
</evidence>